<evidence type="ECO:0000256" key="4">
    <source>
        <dbReference type="ARBA" id="ARBA00023284"/>
    </source>
</evidence>
<dbReference type="InterPro" id="IPR013766">
    <property type="entry name" value="Thioredoxin_domain"/>
</dbReference>
<keyword evidence="4" id="KW-0676">Redox-active center</keyword>
<dbReference type="Pfam" id="PF13905">
    <property type="entry name" value="Thioredoxin_8"/>
    <property type="match status" value="1"/>
</dbReference>
<keyword evidence="7" id="KW-0413">Isomerase</keyword>
<dbReference type="CDD" id="cd02966">
    <property type="entry name" value="TlpA_like_family"/>
    <property type="match status" value="1"/>
</dbReference>
<evidence type="ECO:0000313" key="8">
    <source>
        <dbReference type="Proteomes" id="UP000199421"/>
    </source>
</evidence>
<dbReference type="InterPro" id="IPR050553">
    <property type="entry name" value="Thioredoxin_ResA/DsbE_sf"/>
</dbReference>
<reference evidence="8" key="1">
    <citation type="submission" date="2016-10" db="EMBL/GenBank/DDBJ databases">
        <authorList>
            <person name="Varghese N."/>
            <person name="Submissions S."/>
        </authorList>
    </citation>
    <scope>NUCLEOTIDE SEQUENCE [LARGE SCALE GENOMIC DNA]</scope>
    <source>
        <strain evidence="8">DSM 18733</strain>
    </source>
</reference>
<evidence type="ECO:0000256" key="5">
    <source>
        <dbReference type="SAM" id="SignalP"/>
    </source>
</evidence>
<keyword evidence="8" id="KW-1185">Reference proteome</keyword>
<dbReference type="Gene3D" id="3.40.30.10">
    <property type="entry name" value="Glutaredoxin"/>
    <property type="match status" value="1"/>
</dbReference>
<dbReference type="PANTHER" id="PTHR42852:SF6">
    <property type="entry name" value="THIOL:DISULFIDE INTERCHANGE PROTEIN DSBE"/>
    <property type="match status" value="1"/>
</dbReference>
<evidence type="ECO:0000313" key="7">
    <source>
        <dbReference type="EMBL" id="SEK40061.1"/>
    </source>
</evidence>
<evidence type="ECO:0000256" key="3">
    <source>
        <dbReference type="ARBA" id="ARBA00023157"/>
    </source>
</evidence>
<feature type="chain" id="PRO_5011485666" evidence="5">
    <location>
        <begin position="25"/>
        <end position="525"/>
    </location>
</feature>
<keyword evidence="2" id="KW-0201">Cytochrome c-type biogenesis</keyword>
<protein>
    <submittedName>
        <fullName evidence="7">Thiol-disulfide isomerase or thioredoxin</fullName>
    </submittedName>
</protein>
<dbReference type="OrthoDB" id="9815205at2"/>
<evidence type="ECO:0000256" key="2">
    <source>
        <dbReference type="ARBA" id="ARBA00022748"/>
    </source>
</evidence>
<evidence type="ECO:0000256" key="1">
    <source>
        <dbReference type="ARBA" id="ARBA00004196"/>
    </source>
</evidence>
<proteinExistence type="predicted"/>
<dbReference type="PROSITE" id="PS51352">
    <property type="entry name" value="THIOREDOXIN_2"/>
    <property type="match status" value="1"/>
</dbReference>
<dbReference type="InterPro" id="IPR012336">
    <property type="entry name" value="Thioredoxin-like_fold"/>
</dbReference>
<gene>
    <name evidence="7" type="ORF">SAMN05661044_00153</name>
</gene>
<keyword evidence="3" id="KW-1015">Disulfide bond</keyword>
<dbReference type="Proteomes" id="UP000199421">
    <property type="component" value="Unassembled WGS sequence"/>
</dbReference>
<keyword evidence="5" id="KW-0732">Signal</keyword>
<feature type="signal peptide" evidence="5">
    <location>
        <begin position="1"/>
        <end position="24"/>
    </location>
</feature>
<dbReference type="PANTHER" id="PTHR42852">
    <property type="entry name" value="THIOL:DISULFIDE INTERCHANGE PROTEIN DSBE"/>
    <property type="match status" value="1"/>
</dbReference>
<dbReference type="InterPro" id="IPR036249">
    <property type="entry name" value="Thioredoxin-like_sf"/>
</dbReference>
<sequence>MIVKLIKATLFAAITTLLSITAFAQKNDNLKVKVHIRNAKAGDTLVLVVQKNYLSKRISVLDEDKGDFYQGVLNKNRVCEFPDVHIEGPVYISLRKDYPQGDLNSLPRELFINYLALPGDNITITADKIEELPYNLLALAGLKFDGNGAAKYRFTRDMKMIAENWKQDNASMSRSKKMRDTLTSRHFKELYPIQIVEGLERCEAIRSLQHEQLELYRNEIQTTEYEILSADILGDYLLEKQSILFRFYSNDAIENAVEPSIKKHRVEMFKMLDTIEHNDIYSFSRSLADAFVRIKRVQANYLMKKDPFDLLITEPARLIKEKLLTIYLLQQKKFVNEKIVEQTAEAIEYITNEYYINLLKQTIYALAPGVEAALFELPDEVGNRISLQDFRGKLVLIDFWYNGCGGCASYFKNVLSSLEKDYQNEDDLVFITIAIDRDKEKWKKAIRSGVYTSAHAVNLYTDGFGDKHSVIDDYKVYSYPRPLLISQDGKIITSDRGFMANEEWVRRTIEKELAMIKKEKSLPRI</sequence>
<dbReference type="RefSeq" id="WP_093316729.1">
    <property type="nucleotide sequence ID" value="NZ_FOAF01000001.1"/>
</dbReference>
<comment type="subcellular location">
    <subcellularLocation>
        <location evidence="1">Cell envelope</location>
    </subcellularLocation>
</comment>
<dbReference type="EMBL" id="FOAF01000001">
    <property type="protein sequence ID" value="SEK40061.1"/>
    <property type="molecule type" value="Genomic_DNA"/>
</dbReference>
<dbReference type="GO" id="GO:0016853">
    <property type="term" value="F:isomerase activity"/>
    <property type="evidence" value="ECO:0007669"/>
    <property type="project" value="UniProtKB-KW"/>
</dbReference>
<dbReference type="GO" id="GO:0030313">
    <property type="term" value="C:cell envelope"/>
    <property type="evidence" value="ECO:0007669"/>
    <property type="project" value="UniProtKB-SubCell"/>
</dbReference>
<evidence type="ECO:0000259" key="6">
    <source>
        <dbReference type="PROSITE" id="PS51352"/>
    </source>
</evidence>
<dbReference type="SUPFAM" id="SSF52833">
    <property type="entry name" value="Thioredoxin-like"/>
    <property type="match status" value="1"/>
</dbReference>
<accession>A0A1H7GPQ6</accession>
<name>A0A1H7GPQ6_OLID1</name>
<feature type="domain" description="Thioredoxin" evidence="6">
    <location>
        <begin position="366"/>
        <end position="514"/>
    </location>
</feature>
<dbReference type="AlphaFoldDB" id="A0A1H7GPQ6"/>
<dbReference type="GO" id="GO:0017004">
    <property type="term" value="P:cytochrome complex assembly"/>
    <property type="evidence" value="ECO:0007669"/>
    <property type="project" value="UniProtKB-KW"/>
</dbReference>
<dbReference type="STRING" id="407022.SAMN05661044_00153"/>
<organism evidence="7 8">
    <name type="scientific">Olivibacter domesticus</name>
    <name type="common">Pseudosphingobacterium domesticum</name>
    <dbReference type="NCBI Taxonomy" id="407022"/>
    <lineage>
        <taxon>Bacteria</taxon>
        <taxon>Pseudomonadati</taxon>
        <taxon>Bacteroidota</taxon>
        <taxon>Sphingobacteriia</taxon>
        <taxon>Sphingobacteriales</taxon>
        <taxon>Sphingobacteriaceae</taxon>
        <taxon>Olivibacter</taxon>
    </lineage>
</organism>